<name>A0AA86V4M5_9FABA</name>
<reference evidence="1" key="1">
    <citation type="submission" date="2023-10" db="EMBL/GenBank/DDBJ databases">
        <authorList>
            <person name="Domelevo Entfellner J.-B."/>
        </authorList>
    </citation>
    <scope>NUCLEOTIDE SEQUENCE</scope>
</reference>
<dbReference type="AlphaFoldDB" id="A0AA86V4M5"/>
<gene>
    <name evidence="1" type="ORF">AYBTSS11_LOCUS5351</name>
</gene>
<dbReference type="EMBL" id="OY731399">
    <property type="protein sequence ID" value="CAJ1931609.1"/>
    <property type="molecule type" value="Genomic_DNA"/>
</dbReference>
<dbReference type="Proteomes" id="UP001189624">
    <property type="component" value="Chromosome 2"/>
</dbReference>
<evidence type="ECO:0000313" key="1">
    <source>
        <dbReference type="EMBL" id="CAJ1931609.1"/>
    </source>
</evidence>
<protein>
    <submittedName>
        <fullName evidence="1">Uncharacterized protein</fullName>
    </submittedName>
</protein>
<evidence type="ECO:0000313" key="2">
    <source>
        <dbReference type="Proteomes" id="UP001189624"/>
    </source>
</evidence>
<accession>A0AA86V4M5</accession>
<proteinExistence type="predicted"/>
<sequence>MEESEHLELRSYKIPTITKNALSILNSILPNSAAKIPFTHRFSGYSFFHFFLRRLFRFSNTSH</sequence>
<organism evidence="1 2">
    <name type="scientific">Sphenostylis stenocarpa</name>
    <dbReference type="NCBI Taxonomy" id="92480"/>
    <lineage>
        <taxon>Eukaryota</taxon>
        <taxon>Viridiplantae</taxon>
        <taxon>Streptophyta</taxon>
        <taxon>Embryophyta</taxon>
        <taxon>Tracheophyta</taxon>
        <taxon>Spermatophyta</taxon>
        <taxon>Magnoliopsida</taxon>
        <taxon>eudicotyledons</taxon>
        <taxon>Gunneridae</taxon>
        <taxon>Pentapetalae</taxon>
        <taxon>rosids</taxon>
        <taxon>fabids</taxon>
        <taxon>Fabales</taxon>
        <taxon>Fabaceae</taxon>
        <taxon>Papilionoideae</taxon>
        <taxon>50 kb inversion clade</taxon>
        <taxon>NPAAA clade</taxon>
        <taxon>indigoferoid/millettioid clade</taxon>
        <taxon>Phaseoleae</taxon>
        <taxon>Sphenostylis</taxon>
    </lineage>
</organism>
<dbReference type="Gramene" id="rna-AYBTSS11_LOCUS5351">
    <property type="protein sequence ID" value="CAJ1931609.1"/>
    <property type="gene ID" value="gene-AYBTSS11_LOCUS5351"/>
</dbReference>
<keyword evidence="2" id="KW-1185">Reference proteome</keyword>